<organism evidence="1 2">
    <name type="scientific">Toxoplasma gondii p89</name>
    <dbReference type="NCBI Taxonomy" id="943119"/>
    <lineage>
        <taxon>Eukaryota</taxon>
        <taxon>Sar</taxon>
        <taxon>Alveolata</taxon>
        <taxon>Apicomplexa</taxon>
        <taxon>Conoidasida</taxon>
        <taxon>Coccidia</taxon>
        <taxon>Eucoccidiorida</taxon>
        <taxon>Eimeriorina</taxon>
        <taxon>Sarcocystidae</taxon>
        <taxon>Toxoplasma</taxon>
    </lineage>
</organism>
<evidence type="ECO:0000313" key="2">
    <source>
        <dbReference type="Proteomes" id="UP000028828"/>
    </source>
</evidence>
<protein>
    <submittedName>
        <fullName evidence="1">Uncharacterized protein</fullName>
    </submittedName>
</protein>
<gene>
    <name evidence="1" type="ORF">TGP89_226565</name>
</gene>
<dbReference type="AlphaFoldDB" id="A0A086KE05"/>
<dbReference type="EMBL" id="AEYI02001003">
    <property type="protein sequence ID" value="KFG42623.1"/>
    <property type="molecule type" value="Genomic_DNA"/>
</dbReference>
<dbReference type="VEuPathDB" id="ToxoDB:TGP89_226565"/>
<sequence length="130" mass="14777">MIPEYNAAGRNLLFRGAPHCSWTRPLFRHACLSKRMKQCVLVENGGAALCLRFSHPVHIWKAYHLQQNASALPRFAAEQLDSESLSFADVQLTIEHAKQGKHLSTLFPVTLLSVLFLRSSIIHLVRFKRD</sequence>
<evidence type="ECO:0000313" key="1">
    <source>
        <dbReference type="EMBL" id="KFG42623.1"/>
    </source>
</evidence>
<proteinExistence type="predicted"/>
<reference evidence="1 2" key="1">
    <citation type="submission" date="2014-03" db="EMBL/GenBank/DDBJ databases">
        <authorList>
            <person name="Sibley D."/>
            <person name="Venepally P."/>
            <person name="Karamycheva S."/>
            <person name="Hadjithomas M."/>
            <person name="Khan A."/>
            <person name="Brunk B."/>
            <person name="Roos D."/>
            <person name="Caler E."/>
            <person name="Lorenzi H."/>
        </authorList>
    </citation>
    <scope>NUCLEOTIDE SEQUENCE [LARGE SCALE GENOMIC DNA]</scope>
    <source>
        <strain evidence="2">p89</strain>
    </source>
</reference>
<comment type="caution">
    <text evidence="1">The sequence shown here is derived from an EMBL/GenBank/DDBJ whole genome shotgun (WGS) entry which is preliminary data.</text>
</comment>
<name>A0A086KE05_TOXGO</name>
<dbReference type="Proteomes" id="UP000028828">
    <property type="component" value="Unassembled WGS sequence"/>
</dbReference>
<accession>A0A086KE05</accession>